<dbReference type="Gene3D" id="3.40.309.10">
    <property type="entry name" value="Aldehyde Dehydrogenase, Chain A, domain 2"/>
    <property type="match status" value="1"/>
</dbReference>
<dbReference type="InterPro" id="IPR015590">
    <property type="entry name" value="Aldehyde_DH_dom"/>
</dbReference>
<dbReference type="EMBL" id="JACIBX010000010">
    <property type="protein sequence ID" value="MBB3713081.1"/>
    <property type="molecule type" value="Genomic_DNA"/>
</dbReference>
<dbReference type="PANTHER" id="PTHR11699">
    <property type="entry name" value="ALDEHYDE DEHYDROGENASE-RELATED"/>
    <property type="match status" value="1"/>
</dbReference>
<dbReference type="Gene3D" id="3.40.605.10">
    <property type="entry name" value="Aldehyde Dehydrogenase, Chain A, domain 1"/>
    <property type="match status" value="1"/>
</dbReference>
<keyword evidence="6" id="KW-1185">Reference proteome</keyword>
<evidence type="ECO:0000259" key="4">
    <source>
        <dbReference type="Pfam" id="PF00171"/>
    </source>
</evidence>
<keyword evidence="1 3" id="KW-0560">Oxidoreductase</keyword>
<reference evidence="5 6" key="1">
    <citation type="submission" date="2020-08" db="EMBL/GenBank/DDBJ databases">
        <title>Genomic Encyclopedia of Type Strains, Phase III (KMG-III): the genomes of soil and plant-associated and newly described type strains.</title>
        <authorList>
            <person name="Whitman W."/>
        </authorList>
    </citation>
    <scope>NUCLEOTIDE SEQUENCE [LARGE SCALE GENOMIC DNA]</scope>
    <source>
        <strain evidence="5 6">CECT 8572</strain>
    </source>
</reference>
<dbReference type="RefSeq" id="WP_183474569.1">
    <property type="nucleotide sequence ID" value="NZ_JACIBX010000010.1"/>
</dbReference>
<dbReference type="GO" id="GO:0004029">
    <property type="term" value="F:aldehyde dehydrogenase (NAD+) activity"/>
    <property type="evidence" value="ECO:0007669"/>
    <property type="project" value="UniProtKB-EC"/>
</dbReference>
<dbReference type="PROSITE" id="PS00687">
    <property type="entry name" value="ALDEHYDE_DEHYDR_GLU"/>
    <property type="match status" value="1"/>
</dbReference>
<accession>A0ABR6HRK5</accession>
<dbReference type="InterPro" id="IPR029510">
    <property type="entry name" value="Ald_DH_CS_GLU"/>
</dbReference>
<evidence type="ECO:0000256" key="2">
    <source>
        <dbReference type="PROSITE-ProRule" id="PRU10007"/>
    </source>
</evidence>
<dbReference type="InterPro" id="IPR016161">
    <property type="entry name" value="Ald_DH/histidinol_DH"/>
</dbReference>
<gene>
    <name evidence="5" type="ORF">FHS00_002682</name>
</gene>
<evidence type="ECO:0000256" key="3">
    <source>
        <dbReference type="RuleBase" id="RU003345"/>
    </source>
</evidence>
<evidence type="ECO:0000313" key="6">
    <source>
        <dbReference type="Proteomes" id="UP000576152"/>
    </source>
</evidence>
<comment type="similarity">
    <text evidence="3">Belongs to the aldehyde dehydrogenase family.</text>
</comment>
<dbReference type="Pfam" id="PF00171">
    <property type="entry name" value="Aldedh"/>
    <property type="match status" value="1"/>
</dbReference>
<dbReference type="EC" id="1.2.1.3" evidence="5"/>
<evidence type="ECO:0000256" key="1">
    <source>
        <dbReference type="ARBA" id="ARBA00023002"/>
    </source>
</evidence>
<name>A0ABR6HRK5_9RHOB</name>
<dbReference type="InterPro" id="IPR016162">
    <property type="entry name" value="Ald_DH_N"/>
</dbReference>
<comment type="caution">
    <text evidence="5">The sequence shown here is derived from an EMBL/GenBank/DDBJ whole genome shotgun (WGS) entry which is preliminary data.</text>
</comment>
<dbReference type="Proteomes" id="UP000576152">
    <property type="component" value="Unassembled WGS sequence"/>
</dbReference>
<dbReference type="SUPFAM" id="SSF53720">
    <property type="entry name" value="ALDH-like"/>
    <property type="match status" value="1"/>
</dbReference>
<evidence type="ECO:0000313" key="5">
    <source>
        <dbReference type="EMBL" id="MBB3713081.1"/>
    </source>
</evidence>
<feature type="active site" evidence="2">
    <location>
        <position position="267"/>
    </location>
</feature>
<organism evidence="5 6">
    <name type="scientific">Limimaricola variabilis</name>
    <dbReference type="NCBI Taxonomy" id="1492771"/>
    <lineage>
        <taxon>Bacteria</taxon>
        <taxon>Pseudomonadati</taxon>
        <taxon>Pseudomonadota</taxon>
        <taxon>Alphaproteobacteria</taxon>
        <taxon>Rhodobacterales</taxon>
        <taxon>Paracoccaceae</taxon>
        <taxon>Limimaricola</taxon>
    </lineage>
</organism>
<dbReference type="InterPro" id="IPR016163">
    <property type="entry name" value="Ald_DH_C"/>
</dbReference>
<feature type="domain" description="Aldehyde dehydrogenase" evidence="4">
    <location>
        <begin position="35"/>
        <end position="490"/>
    </location>
</feature>
<protein>
    <submittedName>
        <fullName evidence="5">Aldehyde dehydrogenase (NAD+)</fullName>
        <ecNumber evidence="5">1.2.1.3</ecNumber>
    </submittedName>
</protein>
<sequence length="494" mass="52700">MTAPRQTIGENTRRFLDRENHGLLIDGAVIPAANGAEIDVFDPSSGERLGRIAAGEAVDVDLAVKAARIAFEGEWSRWSPYQRQALLFKAYDLLERRFDELAEIESLDMGAPISRTRATKAGAQRMVQFFAAMALNIRGETLQNGLPGEVTTMTLRAPVGVIGGITPWNGSLTAIWWIAGAVMATGCTAVLKPAAEASLSVLHLIEMLHEIGLPKGVINVVTGHGASAGDALARHGDVDRIAFTGSTATGRRIIEASTTNIKRLQLELGGKSPDIVCADADLDRAVPGAAMGIFNNSGQICFAGSRIVVARSIAEEFTARLAEYTRGLRLGPSLDPDTQLGPLISQAQRDSVMAYVEAGRAEGAELVCGGEALSGPGWFVRPTVFGGVDMEMTIAREEIFGPVVSVIPFDDIDEAITIGNRTEYGLAGAVWSRDVSTALNVVEQIRSGTMWVNCYGLIDPITGFNGTKMSGYGAKGGLAHLDTYLYTKSVYIQR</sequence>
<proteinExistence type="inferred from homology"/>